<dbReference type="EMBL" id="AP023361">
    <property type="protein sequence ID" value="BCJ90888.1"/>
    <property type="molecule type" value="Genomic_DNA"/>
</dbReference>
<evidence type="ECO:0000313" key="1">
    <source>
        <dbReference type="EMBL" id="BCJ90888.1"/>
    </source>
</evidence>
<accession>A0A6S6QWJ0</accession>
<organism evidence="1 2">
    <name type="scientific">Terrihabitans soli</name>
    <dbReference type="NCBI Taxonomy" id="708113"/>
    <lineage>
        <taxon>Bacteria</taxon>
        <taxon>Pseudomonadati</taxon>
        <taxon>Pseudomonadota</taxon>
        <taxon>Alphaproteobacteria</taxon>
        <taxon>Hyphomicrobiales</taxon>
        <taxon>Terrihabitans</taxon>
    </lineage>
</organism>
<protein>
    <recommendedName>
        <fullName evidence="3">PilZ domain-containing protein</fullName>
    </recommendedName>
</protein>
<dbReference type="AlphaFoldDB" id="A0A6S6QWJ0"/>
<gene>
    <name evidence="1" type="ORF">IZ6_16230</name>
</gene>
<dbReference type="Proteomes" id="UP000515317">
    <property type="component" value="Chromosome"/>
</dbReference>
<reference evidence="1 2" key="1">
    <citation type="submission" date="2020-08" db="EMBL/GenBank/DDBJ databases">
        <title>Genome sequence of Rhizobiales bacterium strain IZ6.</title>
        <authorList>
            <person name="Nakai R."/>
            <person name="Naganuma T."/>
        </authorList>
    </citation>
    <scope>NUCLEOTIDE SEQUENCE [LARGE SCALE GENOMIC DNA]</scope>
    <source>
        <strain evidence="1 2">IZ6</strain>
    </source>
</reference>
<dbReference type="KEGG" id="tso:IZ6_16230"/>
<proteinExistence type="predicted"/>
<sequence length="100" mass="11322">MSSEHQIQPRTIELRRFRARGHLVLAEDDILKCAISDISDKAATLVIEAERELPQEFALEFEGNVSVHRMCKLVSQNGNVAKVSFPFRTPQPHKRNVGLV</sequence>
<dbReference type="RefSeq" id="WP_222874579.1">
    <property type="nucleotide sequence ID" value="NZ_AP023361.1"/>
</dbReference>
<evidence type="ECO:0008006" key="3">
    <source>
        <dbReference type="Google" id="ProtNLM"/>
    </source>
</evidence>
<evidence type="ECO:0000313" key="2">
    <source>
        <dbReference type="Proteomes" id="UP000515317"/>
    </source>
</evidence>
<keyword evidence="2" id="KW-1185">Reference proteome</keyword>
<name>A0A6S6QWJ0_9HYPH</name>